<comment type="caution">
    <text evidence="1">The sequence shown here is derived from an EMBL/GenBank/DDBJ whole genome shotgun (WGS) entry which is preliminary data.</text>
</comment>
<sequence length="311" mass="35248">MAWTYSWLMNSTRIFSPALVEATSQFCRATFGDADGLFIQVSGEISLDTRYMGGDAAEKDSHTDWLVSRLVIKEMILKGYLFKMLLAYPIPCVTEGSDKTRYIAQVLVKPPTGENFLLHEKLISLGLMFTMPQYAIGGTPADIRKFFMLEWKAKANGRNLRERILKQPEFKSHSTLVLSAGAEQQLQLEGLIPLEIEDFCVRDFCYHTVKNSSVPLTSYTPDTFPYSIWLTNYRESVIPNCGNHTYADAYSISQEAFKQCQDRPQGTVWIGFPYAVKLRKAGHYERAVNGIRGAIEKEKKKRHPWTGCGAL</sequence>
<organism evidence="1 2">
    <name type="scientific">Cymbomonas tetramitiformis</name>
    <dbReference type="NCBI Taxonomy" id="36881"/>
    <lineage>
        <taxon>Eukaryota</taxon>
        <taxon>Viridiplantae</taxon>
        <taxon>Chlorophyta</taxon>
        <taxon>Pyramimonadophyceae</taxon>
        <taxon>Pyramimonadales</taxon>
        <taxon>Pyramimonadaceae</taxon>
        <taxon>Cymbomonas</taxon>
    </lineage>
</organism>
<reference evidence="1 2" key="1">
    <citation type="journal article" date="2015" name="Genome Biol. Evol.">
        <title>Comparative Genomics of a Bacterivorous Green Alga Reveals Evolutionary Causalities and Consequences of Phago-Mixotrophic Mode of Nutrition.</title>
        <authorList>
            <person name="Burns J.A."/>
            <person name="Paasch A."/>
            <person name="Narechania A."/>
            <person name="Kim E."/>
        </authorList>
    </citation>
    <scope>NUCLEOTIDE SEQUENCE [LARGE SCALE GENOMIC DNA]</scope>
    <source>
        <strain evidence="1 2">PLY_AMNH</strain>
    </source>
</reference>
<accession>A0AAE0EZY4</accession>
<keyword evidence="2" id="KW-1185">Reference proteome</keyword>
<name>A0AAE0EZY4_9CHLO</name>
<protein>
    <submittedName>
        <fullName evidence="1">Uncharacterized protein</fullName>
    </submittedName>
</protein>
<dbReference type="EMBL" id="LGRX02029861">
    <property type="protein sequence ID" value="KAK3246399.1"/>
    <property type="molecule type" value="Genomic_DNA"/>
</dbReference>
<evidence type="ECO:0000313" key="2">
    <source>
        <dbReference type="Proteomes" id="UP001190700"/>
    </source>
</evidence>
<proteinExistence type="predicted"/>
<evidence type="ECO:0000313" key="1">
    <source>
        <dbReference type="EMBL" id="KAK3246399.1"/>
    </source>
</evidence>
<dbReference type="AlphaFoldDB" id="A0AAE0EZY4"/>
<dbReference type="Proteomes" id="UP001190700">
    <property type="component" value="Unassembled WGS sequence"/>
</dbReference>
<gene>
    <name evidence="1" type="ORF">CYMTET_44065</name>
</gene>